<dbReference type="Proteomes" id="UP000254792">
    <property type="component" value="Chromosome"/>
</dbReference>
<reference evidence="2 3" key="1">
    <citation type="submission" date="2018-07" db="EMBL/GenBank/DDBJ databases">
        <title>Complete genome sequence of Spiroplasma alleghenense PLHS-1 (ATCC 51752).</title>
        <authorList>
            <person name="Chou L."/>
            <person name="Lee T.-Y."/>
            <person name="Tsai Y.-M."/>
            <person name="Kuo C.-H."/>
        </authorList>
    </citation>
    <scope>NUCLEOTIDE SEQUENCE [LARGE SCALE GENOMIC DNA]</scope>
    <source>
        <strain evidence="2 3">PLHS-1</strain>
    </source>
</reference>
<organism evidence="2 3">
    <name type="scientific">Spiroplasma alleghenense</name>
    <dbReference type="NCBI Taxonomy" id="216931"/>
    <lineage>
        <taxon>Bacteria</taxon>
        <taxon>Bacillati</taxon>
        <taxon>Mycoplasmatota</taxon>
        <taxon>Mollicutes</taxon>
        <taxon>Entomoplasmatales</taxon>
        <taxon>Spiroplasmataceae</taxon>
        <taxon>Spiroplasma</taxon>
    </lineage>
</organism>
<evidence type="ECO:0000313" key="3">
    <source>
        <dbReference type="Proteomes" id="UP000254792"/>
    </source>
</evidence>
<dbReference type="AlphaFoldDB" id="A0A345Z4Z0"/>
<feature type="transmembrane region" description="Helical" evidence="1">
    <location>
        <begin position="200"/>
        <end position="222"/>
    </location>
</feature>
<protein>
    <submittedName>
        <fullName evidence="2">Uncharacterized protein</fullName>
    </submittedName>
</protein>
<keyword evidence="1" id="KW-0472">Membrane</keyword>
<keyword evidence="3" id="KW-1185">Reference proteome</keyword>
<dbReference type="EMBL" id="CP031376">
    <property type="protein sequence ID" value="AXK51669.1"/>
    <property type="molecule type" value="Genomic_DNA"/>
</dbReference>
<dbReference type="KEGG" id="salx:SALLE_v1c09990"/>
<proteinExistence type="predicted"/>
<feature type="transmembrane region" description="Helical" evidence="1">
    <location>
        <begin position="20"/>
        <end position="41"/>
    </location>
</feature>
<accession>A0A345Z4Z0</accession>
<dbReference type="RefSeq" id="WP_115558560.1">
    <property type="nucleotide sequence ID" value="NZ_CP031376.1"/>
</dbReference>
<feature type="transmembrane region" description="Helical" evidence="1">
    <location>
        <begin position="129"/>
        <end position="150"/>
    </location>
</feature>
<feature type="transmembrane region" description="Helical" evidence="1">
    <location>
        <begin position="93"/>
        <end position="117"/>
    </location>
</feature>
<keyword evidence="1" id="KW-1133">Transmembrane helix</keyword>
<evidence type="ECO:0000256" key="1">
    <source>
        <dbReference type="SAM" id="Phobius"/>
    </source>
</evidence>
<gene>
    <name evidence="2" type="ORF">SALLE_v1c09990</name>
</gene>
<evidence type="ECO:0000313" key="2">
    <source>
        <dbReference type="EMBL" id="AXK51669.1"/>
    </source>
</evidence>
<sequence length="248" mass="29265">MSQNSFKNIFTINKKGEKVIYWSIFSLIIFMVLLIFSNLFWMKSQTVLIRDLPGVESSFFNNFTNNGMLVENWATFELKNFFFTFSGQSPNEIMVTILITLTIVFLSYPLIDFWIFTTNEFKPTFKRSTSMLIFVLPFLIITIIQSIFYFNSSFLIKTFDKQFFFFFNQYDSHNLPQEILEQLNVARQGLLEWFNTGVQLIFSILLIIAGVISTILIIYSLFHFWIFSKPELTLEEQELLIEEMGDKV</sequence>
<name>A0A345Z4Z0_9MOLU</name>
<keyword evidence="1" id="KW-0812">Transmembrane</keyword>